<evidence type="ECO:0000313" key="1">
    <source>
        <dbReference type="EMBL" id="KAF2217993.1"/>
    </source>
</evidence>
<evidence type="ECO:0000313" key="2">
    <source>
        <dbReference type="Proteomes" id="UP000799539"/>
    </source>
</evidence>
<dbReference type="SUPFAM" id="SSF51735">
    <property type="entry name" value="NAD(P)-binding Rossmann-fold domains"/>
    <property type="match status" value="1"/>
</dbReference>
<keyword evidence="2" id="KW-1185">Reference proteome</keyword>
<protein>
    <recommendedName>
        <fullName evidence="3">Ketoreductase (KR) domain-containing protein</fullName>
    </recommendedName>
</protein>
<dbReference type="EMBL" id="ML992662">
    <property type="protein sequence ID" value="KAF2217993.1"/>
    <property type="molecule type" value="Genomic_DNA"/>
</dbReference>
<dbReference type="Proteomes" id="UP000799539">
    <property type="component" value="Unassembled WGS sequence"/>
</dbReference>
<sequence>MSSAKYPLRNSGIYRNLPTFDPSIKGLTALICGGTGIPGFHTLRALLDSPERWSTIFVLSRSPLPEQMSALLTEDQRQRTKHISINLQDSAEEIAQNLRKSPYQAKLHFLLFVHDCEERERHGSKDFAKAL</sequence>
<accession>A0A6A6FX63</accession>
<name>A0A6A6FX63_9PEZI</name>
<dbReference type="Gene3D" id="3.40.50.720">
    <property type="entry name" value="NAD(P)-binding Rossmann-like Domain"/>
    <property type="match status" value="1"/>
</dbReference>
<proteinExistence type="predicted"/>
<organism evidence="1 2">
    <name type="scientific">Cercospora zeae-maydis SCOH1-5</name>
    <dbReference type="NCBI Taxonomy" id="717836"/>
    <lineage>
        <taxon>Eukaryota</taxon>
        <taxon>Fungi</taxon>
        <taxon>Dikarya</taxon>
        <taxon>Ascomycota</taxon>
        <taxon>Pezizomycotina</taxon>
        <taxon>Dothideomycetes</taxon>
        <taxon>Dothideomycetidae</taxon>
        <taxon>Mycosphaerellales</taxon>
        <taxon>Mycosphaerellaceae</taxon>
        <taxon>Cercospora</taxon>
    </lineage>
</organism>
<reference evidence="1" key="1">
    <citation type="journal article" date="2020" name="Stud. Mycol.">
        <title>101 Dothideomycetes genomes: a test case for predicting lifestyles and emergence of pathogens.</title>
        <authorList>
            <person name="Haridas S."/>
            <person name="Albert R."/>
            <person name="Binder M."/>
            <person name="Bloem J."/>
            <person name="Labutti K."/>
            <person name="Salamov A."/>
            <person name="Andreopoulos B."/>
            <person name="Baker S."/>
            <person name="Barry K."/>
            <person name="Bills G."/>
            <person name="Bluhm B."/>
            <person name="Cannon C."/>
            <person name="Castanera R."/>
            <person name="Culley D."/>
            <person name="Daum C."/>
            <person name="Ezra D."/>
            <person name="Gonzalez J."/>
            <person name="Henrissat B."/>
            <person name="Kuo A."/>
            <person name="Liang C."/>
            <person name="Lipzen A."/>
            <person name="Lutzoni F."/>
            <person name="Magnuson J."/>
            <person name="Mondo S."/>
            <person name="Nolan M."/>
            <person name="Ohm R."/>
            <person name="Pangilinan J."/>
            <person name="Park H.-J."/>
            <person name="Ramirez L."/>
            <person name="Alfaro M."/>
            <person name="Sun H."/>
            <person name="Tritt A."/>
            <person name="Yoshinaga Y."/>
            <person name="Zwiers L.-H."/>
            <person name="Turgeon B."/>
            <person name="Goodwin S."/>
            <person name="Spatafora J."/>
            <person name="Crous P."/>
            <person name="Grigoriev I."/>
        </authorList>
    </citation>
    <scope>NUCLEOTIDE SEQUENCE</scope>
    <source>
        <strain evidence="1">SCOH1-5</strain>
    </source>
</reference>
<dbReference type="InterPro" id="IPR036291">
    <property type="entry name" value="NAD(P)-bd_dom_sf"/>
</dbReference>
<evidence type="ECO:0008006" key="3">
    <source>
        <dbReference type="Google" id="ProtNLM"/>
    </source>
</evidence>
<dbReference type="AlphaFoldDB" id="A0A6A6FX63"/>
<gene>
    <name evidence="1" type="ORF">CERZMDRAFT_92621</name>
</gene>
<dbReference type="OrthoDB" id="1731983at2759"/>